<dbReference type="SUPFAM" id="SSF52218">
    <property type="entry name" value="Flavoproteins"/>
    <property type="match status" value="1"/>
</dbReference>
<dbReference type="GO" id="GO:0010181">
    <property type="term" value="F:FMN binding"/>
    <property type="evidence" value="ECO:0007669"/>
    <property type="project" value="InterPro"/>
</dbReference>
<gene>
    <name evidence="2" type="ORF">J3A84_14520</name>
</gene>
<dbReference type="Proteomes" id="UP000664218">
    <property type="component" value="Unassembled WGS sequence"/>
</dbReference>
<dbReference type="Pfam" id="PF12724">
    <property type="entry name" value="Flavodoxin_5"/>
    <property type="match status" value="1"/>
</dbReference>
<feature type="domain" description="Flavodoxin" evidence="1">
    <location>
        <begin position="5"/>
        <end position="134"/>
    </location>
</feature>
<dbReference type="EMBL" id="JAFNJU010000015">
    <property type="protein sequence ID" value="MBO1266248.1"/>
    <property type="molecule type" value="Genomic_DNA"/>
</dbReference>
<dbReference type="AlphaFoldDB" id="A0A939KKI4"/>
<name>A0A939KKI4_9CLOT</name>
<organism evidence="2 3">
    <name type="scientific">Proteiniclasticum aestuarii</name>
    <dbReference type="NCBI Taxonomy" id="2817862"/>
    <lineage>
        <taxon>Bacteria</taxon>
        <taxon>Bacillati</taxon>
        <taxon>Bacillota</taxon>
        <taxon>Clostridia</taxon>
        <taxon>Eubacteriales</taxon>
        <taxon>Clostridiaceae</taxon>
        <taxon>Proteiniclasticum</taxon>
    </lineage>
</organism>
<dbReference type="PANTHER" id="PTHR38030">
    <property type="entry name" value="PROTOPORPHYRINOGEN IX DEHYDROGENASE [MENAQUINONE]"/>
    <property type="match status" value="1"/>
</dbReference>
<dbReference type="InterPro" id="IPR052200">
    <property type="entry name" value="Protoporphyrinogen_IX_DH"/>
</dbReference>
<protein>
    <submittedName>
        <fullName evidence="2">Flavodoxin</fullName>
    </submittedName>
</protein>
<dbReference type="PROSITE" id="PS00201">
    <property type="entry name" value="FLAVODOXIN"/>
    <property type="match status" value="1"/>
</dbReference>
<evidence type="ECO:0000313" key="3">
    <source>
        <dbReference type="Proteomes" id="UP000664218"/>
    </source>
</evidence>
<dbReference type="GO" id="GO:0070819">
    <property type="term" value="F:menaquinone-dependent protoporphyrinogen oxidase activity"/>
    <property type="evidence" value="ECO:0007669"/>
    <property type="project" value="TreeGrafter"/>
</dbReference>
<dbReference type="Gene3D" id="3.40.50.360">
    <property type="match status" value="1"/>
</dbReference>
<dbReference type="GO" id="GO:0006783">
    <property type="term" value="P:heme biosynthetic process"/>
    <property type="evidence" value="ECO:0007669"/>
    <property type="project" value="TreeGrafter"/>
</dbReference>
<dbReference type="InterPro" id="IPR026816">
    <property type="entry name" value="Flavodoxin_dom"/>
</dbReference>
<comment type="caution">
    <text evidence="2">The sequence shown here is derived from an EMBL/GenBank/DDBJ whole genome shotgun (WGS) entry which is preliminary data.</text>
</comment>
<evidence type="ECO:0000259" key="1">
    <source>
        <dbReference type="Pfam" id="PF12724"/>
    </source>
</evidence>
<dbReference type="InterPro" id="IPR001226">
    <property type="entry name" value="Flavodoxin_CS"/>
</dbReference>
<keyword evidence="3" id="KW-1185">Reference proteome</keyword>
<sequence length="190" mass="21847">MKAAVVYSSKTGFTKKYAEWIAEDLSLEAHDLQTSDHLKEVLSGVDTLIFGGGLYAIGINGLKKLLDDNQTGSISNIFVFCTGLSLRSEEVQREIFENNLKDVEKINVRLYYYRGGFDYQKLNLMDRLLMRILKLKIEWKKNKGPLSSDEKGMLAVFHRKVDFTDRKLIRELVEDVRSLQPKRDGFSDNM</sequence>
<dbReference type="InterPro" id="IPR029039">
    <property type="entry name" value="Flavoprotein-like_sf"/>
</dbReference>
<dbReference type="GO" id="GO:0009055">
    <property type="term" value="F:electron transfer activity"/>
    <property type="evidence" value="ECO:0007669"/>
    <property type="project" value="InterPro"/>
</dbReference>
<proteinExistence type="predicted"/>
<reference evidence="2" key="1">
    <citation type="submission" date="2021-03" db="EMBL/GenBank/DDBJ databases">
        <title>Proteiniclasticum marinus sp. nov., isolated from tidal flat sediment.</title>
        <authorList>
            <person name="Namirimu T."/>
            <person name="Yang J.-A."/>
            <person name="Yang S.-H."/>
            <person name="Kim Y.-J."/>
            <person name="Kwon K.K."/>
        </authorList>
    </citation>
    <scope>NUCLEOTIDE SEQUENCE</scope>
    <source>
        <strain evidence="2">SCR006</strain>
    </source>
</reference>
<dbReference type="RefSeq" id="WP_207600775.1">
    <property type="nucleotide sequence ID" value="NZ_JAFNJU010000015.1"/>
</dbReference>
<evidence type="ECO:0000313" key="2">
    <source>
        <dbReference type="EMBL" id="MBO1266248.1"/>
    </source>
</evidence>
<dbReference type="PANTHER" id="PTHR38030:SF2">
    <property type="entry name" value="PROTOPORPHYRINOGEN IX DEHYDROGENASE [QUINONE]"/>
    <property type="match status" value="1"/>
</dbReference>
<accession>A0A939KKI4</accession>